<accession>A0A834I9G0</accession>
<dbReference type="AlphaFoldDB" id="A0A834I9G0"/>
<comment type="caution">
    <text evidence="1">The sequence shown here is derived from an EMBL/GenBank/DDBJ whole genome shotgun (WGS) entry which is preliminary data.</text>
</comment>
<protein>
    <submittedName>
        <fullName evidence="1">Uncharacterized protein</fullName>
    </submittedName>
</protein>
<organism evidence="1 2">
    <name type="scientific">Rhynchophorus ferrugineus</name>
    <name type="common">Red palm weevil</name>
    <name type="synonym">Curculio ferrugineus</name>
    <dbReference type="NCBI Taxonomy" id="354439"/>
    <lineage>
        <taxon>Eukaryota</taxon>
        <taxon>Metazoa</taxon>
        <taxon>Ecdysozoa</taxon>
        <taxon>Arthropoda</taxon>
        <taxon>Hexapoda</taxon>
        <taxon>Insecta</taxon>
        <taxon>Pterygota</taxon>
        <taxon>Neoptera</taxon>
        <taxon>Endopterygota</taxon>
        <taxon>Coleoptera</taxon>
        <taxon>Polyphaga</taxon>
        <taxon>Cucujiformia</taxon>
        <taxon>Curculionidae</taxon>
        <taxon>Dryophthorinae</taxon>
        <taxon>Rhynchophorus</taxon>
    </lineage>
</organism>
<evidence type="ECO:0000313" key="2">
    <source>
        <dbReference type="Proteomes" id="UP000625711"/>
    </source>
</evidence>
<evidence type="ECO:0000313" key="1">
    <source>
        <dbReference type="EMBL" id="KAF7275226.1"/>
    </source>
</evidence>
<name>A0A834I9G0_RHYFE</name>
<gene>
    <name evidence="1" type="ORF">GWI33_012065</name>
</gene>
<sequence>MAKAKFSRWPTTKNRPKLFYYVRSYVGRFHRPPNPPALGRMAVCQHHEKSHFRYALSASFRLGGASINSRIENQIWPIELCRSGRSSGTVSSSGATGSFRRV</sequence>
<keyword evidence="2" id="KW-1185">Reference proteome</keyword>
<proteinExistence type="predicted"/>
<dbReference type="Proteomes" id="UP000625711">
    <property type="component" value="Unassembled WGS sequence"/>
</dbReference>
<reference evidence="1" key="1">
    <citation type="submission" date="2020-08" db="EMBL/GenBank/DDBJ databases">
        <title>Genome sequencing and assembly of the red palm weevil Rhynchophorus ferrugineus.</title>
        <authorList>
            <person name="Dias G.B."/>
            <person name="Bergman C.M."/>
            <person name="Manee M."/>
        </authorList>
    </citation>
    <scope>NUCLEOTIDE SEQUENCE</scope>
    <source>
        <strain evidence="1">AA-2017</strain>
        <tissue evidence="1">Whole larva</tissue>
    </source>
</reference>
<dbReference type="EMBL" id="JAACXV010011029">
    <property type="protein sequence ID" value="KAF7275226.1"/>
    <property type="molecule type" value="Genomic_DNA"/>
</dbReference>